<keyword evidence="1 5" id="KW-0846">Cobalamin</keyword>
<protein>
    <recommendedName>
        <fullName evidence="5">Ethanolamine ammonia-lyase small subunit</fullName>
        <shortName evidence="5">EAL small subunit</shortName>
        <ecNumber evidence="5">4.3.1.7</ecNumber>
    </recommendedName>
</protein>
<comment type="function">
    <text evidence="5">Catalyzes the deamination of various vicinal amino-alcohols to oxo compounds. Allows this organism to utilize ethanolamine as the sole source of nitrogen and carbon in the presence of external vitamin B12.</text>
</comment>
<dbReference type="GO" id="GO:0008851">
    <property type="term" value="F:ethanolamine ammonia-lyase activity"/>
    <property type="evidence" value="ECO:0007669"/>
    <property type="project" value="UniProtKB-EC"/>
</dbReference>
<evidence type="ECO:0000256" key="3">
    <source>
        <dbReference type="ARBA" id="ARBA00023285"/>
    </source>
</evidence>
<evidence type="ECO:0000313" key="8">
    <source>
        <dbReference type="Proteomes" id="UP000664288"/>
    </source>
</evidence>
<dbReference type="EC" id="4.3.1.7" evidence="5"/>
<gene>
    <name evidence="5 7" type="primary">eutC</name>
    <name evidence="7" type="ORF">J1C47_21930</name>
</gene>
<feature type="binding site" evidence="5">
    <location>
        <position position="171"/>
    </location>
    <ligand>
        <name>adenosylcob(III)alamin</name>
        <dbReference type="ChEBI" id="CHEBI:18408"/>
    </ligand>
</feature>
<dbReference type="PANTHER" id="PTHR39330">
    <property type="entry name" value="ETHANOLAMINE AMMONIA-LYASE LIGHT CHAIN"/>
    <property type="match status" value="1"/>
</dbReference>
<keyword evidence="8" id="KW-1185">Reference proteome</keyword>
<evidence type="ECO:0000256" key="4">
    <source>
        <dbReference type="ARBA" id="ARBA00024446"/>
    </source>
</evidence>
<comment type="catalytic activity">
    <reaction evidence="5">
        <text>ethanolamine = acetaldehyde + NH4(+)</text>
        <dbReference type="Rhea" id="RHEA:15313"/>
        <dbReference type="ChEBI" id="CHEBI:15343"/>
        <dbReference type="ChEBI" id="CHEBI:28938"/>
        <dbReference type="ChEBI" id="CHEBI:57603"/>
        <dbReference type="EC" id="4.3.1.7"/>
    </reaction>
</comment>
<comment type="similarity">
    <text evidence="5">Belongs to the EutC family.</text>
</comment>
<dbReference type="EMBL" id="JAFMPY010000037">
    <property type="protein sequence ID" value="MBO0906318.1"/>
    <property type="molecule type" value="Genomic_DNA"/>
</dbReference>
<dbReference type="Proteomes" id="UP000664288">
    <property type="component" value="Unassembled WGS sequence"/>
</dbReference>
<comment type="cofactor">
    <cofactor evidence="5">
        <name>adenosylcob(III)alamin</name>
        <dbReference type="ChEBI" id="CHEBI:18408"/>
    </cofactor>
    <text evidence="5">Binds between the large and small subunits.</text>
</comment>
<dbReference type="InterPro" id="IPR009246">
    <property type="entry name" value="EutC"/>
</dbReference>
<feature type="binding site" evidence="5">
    <location>
        <position position="192"/>
    </location>
    <ligand>
        <name>adenosylcob(III)alamin</name>
        <dbReference type="ChEBI" id="CHEBI:18408"/>
    </ligand>
</feature>
<accession>A0ABS3J9G2</accession>
<dbReference type="RefSeq" id="WP_207352950.1">
    <property type="nucleotide sequence ID" value="NZ_JAFMPY010000037.1"/>
</dbReference>
<dbReference type="PIRSF" id="PIRSF018982">
    <property type="entry name" value="EutC"/>
    <property type="match status" value="1"/>
</dbReference>
<keyword evidence="3 5" id="KW-0170">Cobalt</keyword>
<feature type="region of interest" description="Disordered" evidence="6">
    <location>
        <begin position="1"/>
        <end position="24"/>
    </location>
</feature>
<sequence>MPSPEKPPAAAVPAEAGPARTAEHPLSRLREFTEARIGLGRSGAGLPTAARLDFAEAHARARDAVHSAFEAAAIAAELDAAGHPTLCVASEAETRATYLRRPDLGRRLSSRSRETLEAVPGAPFDLAVVVADGLSATAVNGHGATVALGLLAALPPSWNIAPVVIAEGARVALADPIGEALSARLALILIGERPGLSAANSLGAYLTFGPRPGRADAERNCVSNIRPGGLRPEVAGRKLADLVVRAAELGRSGTALKDDADDRLEVAGAAAPALSGDASG</sequence>
<dbReference type="HAMAP" id="MF_00601">
    <property type="entry name" value="EutC"/>
    <property type="match status" value="1"/>
</dbReference>
<comment type="caution">
    <text evidence="7">The sequence shown here is derived from an EMBL/GenBank/DDBJ whole genome shotgun (WGS) entry which is preliminary data.</text>
</comment>
<keyword evidence="2 5" id="KW-0456">Lyase</keyword>
<evidence type="ECO:0000313" key="7">
    <source>
        <dbReference type="EMBL" id="MBO0906318.1"/>
    </source>
</evidence>
<dbReference type="InterPro" id="IPR042255">
    <property type="entry name" value="EutC_N"/>
</dbReference>
<comment type="subunit">
    <text evidence="5">The basic unit is a heterodimer which dimerizes to form tetramers. The heterotetramers trimerize; 6 large subunits form a core ring with 6 small subunits projecting outwards.</text>
</comment>
<keyword evidence="4 5" id="KW-1283">Bacterial microcompartment</keyword>
<organism evidence="7 8">
    <name type="scientific">Jiella sonneratiae</name>
    <dbReference type="NCBI Taxonomy" id="2816856"/>
    <lineage>
        <taxon>Bacteria</taxon>
        <taxon>Pseudomonadati</taxon>
        <taxon>Pseudomonadota</taxon>
        <taxon>Alphaproteobacteria</taxon>
        <taxon>Hyphomicrobiales</taxon>
        <taxon>Aurantimonadaceae</taxon>
        <taxon>Jiella</taxon>
    </lineage>
</organism>
<dbReference type="Gene3D" id="1.10.30.40">
    <property type="entry name" value="Ethanolamine ammonia-lyase light chain (EutC), N-terminal domain"/>
    <property type="match status" value="1"/>
</dbReference>
<feature type="compositionally biased region" description="Low complexity" evidence="6">
    <location>
        <begin position="8"/>
        <end position="19"/>
    </location>
</feature>
<reference evidence="7 8" key="1">
    <citation type="submission" date="2021-03" db="EMBL/GenBank/DDBJ databases">
        <title>Whole genome sequence of Jiella sp. MQZ13P-4.</title>
        <authorList>
            <person name="Tuo L."/>
        </authorList>
    </citation>
    <scope>NUCLEOTIDE SEQUENCE [LARGE SCALE GENOMIC DNA]</scope>
    <source>
        <strain evidence="7 8">MQZ13P-4</strain>
    </source>
</reference>
<dbReference type="Gene3D" id="3.40.50.11240">
    <property type="entry name" value="Ethanolamine ammonia-lyase light chain (EutC)"/>
    <property type="match status" value="1"/>
</dbReference>
<dbReference type="PANTHER" id="PTHR39330:SF1">
    <property type="entry name" value="ETHANOLAMINE AMMONIA-LYASE SMALL SUBUNIT"/>
    <property type="match status" value="1"/>
</dbReference>
<comment type="pathway">
    <text evidence="5">Amine and polyamine degradation; ethanolamine degradation.</text>
</comment>
<evidence type="ECO:0000256" key="2">
    <source>
        <dbReference type="ARBA" id="ARBA00023239"/>
    </source>
</evidence>
<dbReference type="NCBIfam" id="NF003971">
    <property type="entry name" value="PRK05465.1"/>
    <property type="match status" value="1"/>
</dbReference>
<evidence type="ECO:0000256" key="1">
    <source>
        <dbReference type="ARBA" id="ARBA00022628"/>
    </source>
</evidence>
<dbReference type="InterPro" id="IPR042251">
    <property type="entry name" value="EutC_C"/>
</dbReference>
<name>A0ABS3J9G2_9HYPH</name>
<comment type="subcellular location">
    <subcellularLocation>
        <location evidence="5">Bacterial microcompartment</location>
    </subcellularLocation>
</comment>
<evidence type="ECO:0000256" key="5">
    <source>
        <dbReference type="HAMAP-Rule" id="MF_00601"/>
    </source>
</evidence>
<dbReference type="Pfam" id="PF05985">
    <property type="entry name" value="EutC"/>
    <property type="match status" value="1"/>
</dbReference>
<proteinExistence type="inferred from homology"/>
<evidence type="ECO:0000256" key="6">
    <source>
        <dbReference type="SAM" id="MobiDB-lite"/>
    </source>
</evidence>
<feature type="binding site" evidence="5">
    <location>
        <position position="221"/>
    </location>
    <ligand>
        <name>adenosylcob(III)alamin</name>
        <dbReference type="ChEBI" id="CHEBI:18408"/>
    </ligand>
</feature>